<dbReference type="OrthoDB" id="3457658at2"/>
<dbReference type="EMBL" id="BJYX01000001">
    <property type="protein sequence ID" value="GEO28371.1"/>
    <property type="molecule type" value="Genomic_DNA"/>
</dbReference>
<dbReference type="CDD" id="cd07036">
    <property type="entry name" value="TPP_PYR_E1-PDHc-beta_like"/>
    <property type="match status" value="1"/>
</dbReference>
<dbReference type="SMART" id="SM00861">
    <property type="entry name" value="Transket_pyr"/>
    <property type="match status" value="1"/>
</dbReference>
<dbReference type="PANTHER" id="PTHR43257">
    <property type="entry name" value="PYRUVATE DEHYDROGENASE E1 COMPONENT BETA SUBUNIT"/>
    <property type="match status" value="1"/>
</dbReference>
<dbReference type="InterPro" id="IPR029061">
    <property type="entry name" value="THDP-binding"/>
</dbReference>
<dbReference type="Proteomes" id="UP000321534">
    <property type="component" value="Unassembled WGS sequence"/>
</dbReference>
<proteinExistence type="predicted"/>
<evidence type="ECO:0000256" key="3">
    <source>
        <dbReference type="ARBA" id="ARBA00023052"/>
    </source>
</evidence>
<dbReference type="GO" id="GO:0000287">
    <property type="term" value="F:magnesium ion binding"/>
    <property type="evidence" value="ECO:0007669"/>
    <property type="project" value="UniProtKB-ARBA"/>
</dbReference>
<evidence type="ECO:0000259" key="4">
    <source>
        <dbReference type="SMART" id="SM00861"/>
    </source>
</evidence>
<reference evidence="5 6" key="1">
    <citation type="submission" date="2019-07" db="EMBL/GenBank/DDBJ databases">
        <title>Whole genome shotgun sequence of Terrabacter aerolatus NBRC 106305.</title>
        <authorList>
            <person name="Hosoyama A."/>
            <person name="Uohara A."/>
            <person name="Ohji S."/>
            <person name="Ichikawa N."/>
        </authorList>
    </citation>
    <scope>NUCLEOTIDE SEQUENCE [LARGE SCALE GENOMIC DNA]</scope>
    <source>
        <strain evidence="5 6">NBRC 106305</strain>
    </source>
</reference>
<evidence type="ECO:0000256" key="2">
    <source>
        <dbReference type="ARBA" id="ARBA00023002"/>
    </source>
</evidence>
<accession>A0A512CVV3</accession>
<dbReference type="Pfam" id="PF02779">
    <property type="entry name" value="Transket_pyr"/>
    <property type="match status" value="1"/>
</dbReference>
<dbReference type="AlphaFoldDB" id="A0A512CVV3"/>
<evidence type="ECO:0000256" key="1">
    <source>
        <dbReference type="ARBA" id="ARBA00001964"/>
    </source>
</evidence>
<feature type="domain" description="Transketolase-like pyrimidine-binding" evidence="4">
    <location>
        <begin position="9"/>
        <end position="184"/>
    </location>
</feature>
<dbReference type="GO" id="GO:0016491">
    <property type="term" value="F:oxidoreductase activity"/>
    <property type="evidence" value="ECO:0007669"/>
    <property type="project" value="UniProtKB-KW"/>
</dbReference>
<keyword evidence="2" id="KW-0560">Oxidoreductase</keyword>
<dbReference type="InterPro" id="IPR033248">
    <property type="entry name" value="Transketolase_C"/>
</dbReference>
<organism evidence="5 6">
    <name type="scientific">Terrabacter aerolatus</name>
    <dbReference type="NCBI Taxonomy" id="422442"/>
    <lineage>
        <taxon>Bacteria</taxon>
        <taxon>Bacillati</taxon>
        <taxon>Actinomycetota</taxon>
        <taxon>Actinomycetes</taxon>
        <taxon>Micrococcales</taxon>
        <taxon>Intrasporangiaceae</taxon>
        <taxon>Terrabacter</taxon>
    </lineage>
</organism>
<comment type="cofactor">
    <cofactor evidence="1">
        <name>thiamine diphosphate</name>
        <dbReference type="ChEBI" id="CHEBI:58937"/>
    </cofactor>
</comment>
<protein>
    <submittedName>
        <fullName evidence="5">2-oxoisovalerate dehydrogenase subunit beta</fullName>
    </submittedName>
</protein>
<dbReference type="Gene3D" id="3.40.50.920">
    <property type="match status" value="1"/>
</dbReference>
<comment type="caution">
    <text evidence="5">The sequence shown here is derived from an EMBL/GenBank/DDBJ whole genome shotgun (WGS) entry which is preliminary data.</text>
</comment>
<keyword evidence="6" id="KW-1185">Reference proteome</keyword>
<gene>
    <name evidence="5" type="ORF">TAE01_01810</name>
</gene>
<evidence type="ECO:0000313" key="5">
    <source>
        <dbReference type="EMBL" id="GEO28371.1"/>
    </source>
</evidence>
<keyword evidence="3" id="KW-0786">Thiamine pyrophosphate</keyword>
<dbReference type="SUPFAM" id="SSF52518">
    <property type="entry name" value="Thiamin diphosphate-binding fold (THDP-binding)"/>
    <property type="match status" value="1"/>
</dbReference>
<evidence type="ECO:0000313" key="6">
    <source>
        <dbReference type="Proteomes" id="UP000321534"/>
    </source>
</evidence>
<dbReference type="FunFam" id="3.40.50.970:FF:000001">
    <property type="entry name" value="Pyruvate dehydrogenase E1 beta subunit"/>
    <property type="match status" value="1"/>
</dbReference>
<name>A0A512CVV3_9MICO</name>
<dbReference type="Gene3D" id="3.40.50.970">
    <property type="match status" value="1"/>
</dbReference>
<sequence>MAGQQLEKVTLGKSITNGLRKAMEADPKVVLIGEDIGKLGGVFRITEGLQKDFGEDRVIDSPLAESGIVGTAVGMALRGYRPVCEIQFDGFVYPAFDQIVSQVAKMHARALGAVKIPMVIRIPFGGGIGSPEHHSESPEAYFAHTAGLRVVACSNPEDAHWMIQQAVACDDPVIFFEPKRRYHDRAEYDTAASSSPRGLFEANVIRQGTDVTLVGYGPVVKTMLESAAAAEAEGTSIEVIDLRSLSPLPIDTIVASVRKTGRLVVVHEASSFLGMASEISAQVTEQCFYELEAPVIRVGGANIPYPPSRMEEEFLPDLDRILDGVDRALAY</sequence>
<dbReference type="InterPro" id="IPR009014">
    <property type="entry name" value="Transketo_C/PFOR_II"/>
</dbReference>
<dbReference type="SUPFAM" id="SSF52922">
    <property type="entry name" value="TK C-terminal domain-like"/>
    <property type="match status" value="1"/>
</dbReference>
<dbReference type="RefSeq" id="WP_147062461.1">
    <property type="nucleotide sequence ID" value="NZ_BAAARO010000025.1"/>
</dbReference>
<dbReference type="PANTHER" id="PTHR43257:SF2">
    <property type="entry name" value="PYRUVATE DEHYDROGENASE E1 COMPONENT SUBUNIT BETA"/>
    <property type="match status" value="1"/>
</dbReference>
<dbReference type="InterPro" id="IPR005475">
    <property type="entry name" value="Transketolase-like_Pyr-bd"/>
</dbReference>
<dbReference type="FunFam" id="3.40.50.920:FF:000001">
    <property type="entry name" value="Pyruvate dehydrogenase E1 beta subunit"/>
    <property type="match status" value="1"/>
</dbReference>
<dbReference type="Pfam" id="PF02780">
    <property type="entry name" value="Transketolase_C"/>
    <property type="match status" value="1"/>
</dbReference>